<evidence type="ECO:0000256" key="4">
    <source>
        <dbReference type="ARBA" id="ARBA00023136"/>
    </source>
</evidence>
<proteinExistence type="inferred from homology"/>
<dbReference type="Pfam" id="PF12501">
    <property type="entry name" value="DUF3708"/>
    <property type="match status" value="1"/>
</dbReference>
<keyword evidence="4 5" id="KW-0472">Membrane</keyword>
<dbReference type="RefSeq" id="WP_133693689.1">
    <property type="nucleotide sequence ID" value="NZ_SOBR01000001.1"/>
</dbReference>
<dbReference type="CDD" id="cd06261">
    <property type="entry name" value="TM_PBP2"/>
    <property type="match status" value="1"/>
</dbReference>
<sequence>MSTNIVFLLFCAVLVGLGGVAFVLSRAKASRVRASGTLMHAQPDQYGWFAVLTTAGPALLVSALGAFALLLLGAEIPVLYLLAAGLIIAALGLVLGLKQVRPDFHARRAIESVIRKLLAAAATISILTTLGILISIVGEAISFFQLHSFWDFVTGTTWNPGASFLSAAGRGDEGGSAAQFGSVPLFAGTFMITLIAMLVAIPFGLGAAIYMVEFAPLTVRKAAKPVLEVLAGIPTVVYGVFAALTVAPLVVDIAGLFGLDASYSNALAPGLVMGIMIIPFISSLSDDVINSVPSSLREGALALGITKGEMVRNVVVPAAAPGIISASLLAVSRALGETMIVVMAAGMRPNLTANPLEDMTTVTVSIVAALTGDQEFGSAQTLSAFALGLVLFIVTLTLNIVSVIMIRRFREKYRVNNL</sequence>
<dbReference type="Proteomes" id="UP000295380">
    <property type="component" value="Unassembled WGS sequence"/>
</dbReference>
<feature type="transmembrane region" description="Helical" evidence="5">
    <location>
        <begin position="46"/>
        <end position="72"/>
    </location>
</feature>
<dbReference type="Gene3D" id="1.10.3720.10">
    <property type="entry name" value="MetI-like"/>
    <property type="match status" value="1"/>
</dbReference>
<feature type="transmembrane region" description="Helical" evidence="5">
    <location>
        <begin position="78"/>
        <end position="97"/>
    </location>
</feature>
<feature type="transmembrane region" description="Helical" evidence="5">
    <location>
        <begin position="117"/>
        <end position="144"/>
    </location>
</feature>
<dbReference type="InterPro" id="IPR011864">
    <property type="entry name" value="Phosphate_PstC"/>
</dbReference>
<comment type="caution">
    <text evidence="8">The sequence shown here is derived from an EMBL/GenBank/DDBJ whole genome shotgun (WGS) entry which is preliminary data.</text>
</comment>
<dbReference type="GO" id="GO:0006817">
    <property type="term" value="P:phosphate ion transport"/>
    <property type="evidence" value="ECO:0007669"/>
    <property type="project" value="UniProtKB-KW"/>
</dbReference>
<feature type="domain" description="ABC transmembrane type-1" evidence="7">
    <location>
        <begin position="186"/>
        <end position="402"/>
    </location>
</feature>
<dbReference type="PROSITE" id="PS50928">
    <property type="entry name" value="ABC_TM1"/>
    <property type="match status" value="1"/>
</dbReference>
<dbReference type="EMBL" id="SOBR01000001">
    <property type="protein sequence ID" value="TDU24917.1"/>
    <property type="molecule type" value="Genomic_DNA"/>
</dbReference>
<keyword evidence="2 5" id="KW-0812">Transmembrane</keyword>
<evidence type="ECO:0000313" key="9">
    <source>
        <dbReference type="Proteomes" id="UP000295380"/>
    </source>
</evidence>
<comment type="subcellular location">
    <subcellularLocation>
        <location evidence="6">Cell inner membrane</location>
        <topology evidence="6">Multi-pass membrane protein</topology>
    </subcellularLocation>
    <subcellularLocation>
        <location evidence="1 5">Cell membrane</location>
        <topology evidence="1 5">Multi-pass membrane protein</topology>
    </subcellularLocation>
</comment>
<feature type="transmembrane region" description="Helical" evidence="5">
    <location>
        <begin position="226"/>
        <end position="251"/>
    </location>
</feature>
<dbReference type="PANTHER" id="PTHR42727">
    <property type="entry name" value="PHOSPHATE TRANSPORT SYSTEM PERMEASE PROTEIN"/>
    <property type="match status" value="1"/>
</dbReference>
<feature type="transmembrane region" description="Helical" evidence="5">
    <location>
        <begin position="190"/>
        <end position="214"/>
    </location>
</feature>
<keyword evidence="9" id="KW-1185">Reference proteome</keyword>
<dbReference type="GO" id="GO:0005315">
    <property type="term" value="F:phosphate transmembrane transporter activity"/>
    <property type="evidence" value="ECO:0007669"/>
    <property type="project" value="InterPro"/>
</dbReference>
<keyword evidence="5" id="KW-0813">Transport</keyword>
<dbReference type="InterPro" id="IPR035906">
    <property type="entry name" value="MetI-like_sf"/>
</dbReference>
<protein>
    <recommendedName>
        <fullName evidence="6">Phosphate transport system permease protein</fullName>
    </recommendedName>
</protein>
<dbReference type="OrthoDB" id="9785113at2"/>
<evidence type="ECO:0000256" key="6">
    <source>
        <dbReference type="RuleBase" id="RU363054"/>
    </source>
</evidence>
<comment type="function">
    <text evidence="6">Part of the binding-protein-dependent transport system for phosphate; probably responsible for the translocation of the substrate across the membrane.</text>
</comment>
<feature type="transmembrane region" description="Helical" evidence="5">
    <location>
        <begin position="271"/>
        <end position="289"/>
    </location>
</feature>
<evidence type="ECO:0000313" key="8">
    <source>
        <dbReference type="EMBL" id="TDU24917.1"/>
    </source>
</evidence>
<gene>
    <name evidence="8" type="ORF">C8E00_101302</name>
</gene>
<dbReference type="InterPro" id="IPR000515">
    <property type="entry name" value="MetI-like"/>
</dbReference>
<dbReference type="PANTHER" id="PTHR42727:SF1">
    <property type="entry name" value="PHOSPHATE TRANSPORT SYSTEM PERMEASE"/>
    <property type="match status" value="1"/>
</dbReference>
<feature type="transmembrane region" description="Helical" evidence="5">
    <location>
        <begin position="310"/>
        <end position="331"/>
    </location>
</feature>
<dbReference type="Pfam" id="PF00528">
    <property type="entry name" value="BPD_transp_1"/>
    <property type="match status" value="1"/>
</dbReference>
<feature type="transmembrane region" description="Helical" evidence="5">
    <location>
        <begin position="384"/>
        <end position="406"/>
    </location>
</feature>
<dbReference type="AlphaFoldDB" id="A0A4R7NV40"/>
<keyword evidence="6" id="KW-0997">Cell inner membrane</keyword>
<evidence type="ECO:0000256" key="2">
    <source>
        <dbReference type="ARBA" id="ARBA00022692"/>
    </source>
</evidence>
<dbReference type="InterPro" id="IPR022182">
    <property type="entry name" value="PstC_N"/>
</dbReference>
<keyword evidence="6" id="KW-1003">Cell membrane</keyword>
<comment type="caution">
    <text evidence="6">Lacks conserved residue(s) required for the propagation of feature annotation.</text>
</comment>
<dbReference type="GO" id="GO:0005886">
    <property type="term" value="C:plasma membrane"/>
    <property type="evidence" value="ECO:0007669"/>
    <property type="project" value="UniProtKB-SubCell"/>
</dbReference>
<name>A0A4R7NV40_9GAMM</name>
<feature type="transmembrane region" description="Helical" evidence="5">
    <location>
        <begin position="6"/>
        <end position="25"/>
    </location>
</feature>
<accession>A0A4R7NV40</accession>
<evidence type="ECO:0000256" key="5">
    <source>
        <dbReference type="RuleBase" id="RU363032"/>
    </source>
</evidence>
<evidence type="ECO:0000256" key="3">
    <source>
        <dbReference type="ARBA" id="ARBA00022989"/>
    </source>
</evidence>
<keyword evidence="3 5" id="KW-1133">Transmembrane helix</keyword>
<evidence type="ECO:0000259" key="7">
    <source>
        <dbReference type="PROSITE" id="PS50928"/>
    </source>
</evidence>
<evidence type="ECO:0000256" key="1">
    <source>
        <dbReference type="ARBA" id="ARBA00004651"/>
    </source>
</evidence>
<organism evidence="8 9">
    <name type="scientific">Chromohalobacter marismortui</name>
    <dbReference type="NCBI Taxonomy" id="42055"/>
    <lineage>
        <taxon>Bacteria</taxon>
        <taxon>Pseudomonadati</taxon>
        <taxon>Pseudomonadota</taxon>
        <taxon>Gammaproteobacteria</taxon>
        <taxon>Oceanospirillales</taxon>
        <taxon>Halomonadaceae</taxon>
        <taxon>Chromohalobacter</taxon>
    </lineage>
</organism>
<dbReference type="SUPFAM" id="SSF161098">
    <property type="entry name" value="MetI-like"/>
    <property type="match status" value="1"/>
</dbReference>
<keyword evidence="6" id="KW-0592">Phosphate transport</keyword>
<dbReference type="NCBIfam" id="TIGR02138">
    <property type="entry name" value="phosphate_pstC"/>
    <property type="match status" value="1"/>
</dbReference>
<reference evidence="8 9" key="1">
    <citation type="submission" date="2019-03" db="EMBL/GenBank/DDBJ databases">
        <title>Genomic Encyclopedia of Type Strains, Phase IV (KMG-IV): sequencing the most valuable type-strain genomes for metagenomic binning, comparative biology and taxonomic classification.</title>
        <authorList>
            <person name="Goeker M."/>
        </authorList>
    </citation>
    <scope>NUCLEOTIDE SEQUENCE [LARGE SCALE GENOMIC DNA]</scope>
    <source>
        <strain evidence="8 9">DSM 6770</strain>
    </source>
</reference>
<comment type="similarity">
    <text evidence="6">Belongs to the binding-protein-dependent transport system permease family. CysTW subfamily.</text>
</comment>